<gene>
    <name evidence="2" type="ORF">SK854_00130</name>
</gene>
<sequence>MLIAANKPPPMITAMTAIATQLPQDANAKTVTAAKIITASSTGSRSSPSLLNKIRRITRLLHSARSPSRTDPRGSARDAAGIPQRVVLLSASAMRSAA</sequence>
<accession>A0ABU4ULX9</accession>
<dbReference type="EMBL" id="JAXAVU010000001">
    <property type="protein sequence ID" value="MDX8140500.1"/>
    <property type="molecule type" value="Genomic_DNA"/>
</dbReference>
<evidence type="ECO:0000256" key="1">
    <source>
        <dbReference type="SAM" id="MobiDB-lite"/>
    </source>
</evidence>
<feature type="region of interest" description="Disordered" evidence="1">
    <location>
        <begin position="62"/>
        <end position="81"/>
    </location>
</feature>
<organism evidence="2 3">
    <name type="scientific">Lentzea sokolovensis</name>
    <dbReference type="NCBI Taxonomy" id="3095429"/>
    <lineage>
        <taxon>Bacteria</taxon>
        <taxon>Bacillati</taxon>
        <taxon>Actinomycetota</taxon>
        <taxon>Actinomycetes</taxon>
        <taxon>Pseudonocardiales</taxon>
        <taxon>Pseudonocardiaceae</taxon>
        <taxon>Lentzea</taxon>
    </lineage>
</organism>
<dbReference type="Proteomes" id="UP001285352">
    <property type="component" value="Unassembled WGS sequence"/>
</dbReference>
<comment type="caution">
    <text evidence="2">The sequence shown here is derived from an EMBL/GenBank/DDBJ whole genome shotgun (WGS) entry which is preliminary data.</text>
</comment>
<reference evidence="2 3" key="2">
    <citation type="submission" date="2023-11" db="EMBL/GenBank/DDBJ databases">
        <authorList>
            <person name="Lara A.C."/>
            <person name="Chronakova A."/>
        </authorList>
    </citation>
    <scope>NUCLEOTIDE SEQUENCE [LARGE SCALE GENOMIC DNA]</scope>
    <source>
        <strain evidence="2 3">BCCO 10_0061</strain>
    </source>
</reference>
<evidence type="ECO:0000313" key="3">
    <source>
        <dbReference type="Proteomes" id="UP001285352"/>
    </source>
</evidence>
<reference evidence="2 3" key="1">
    <citation type="submission" date="2023-11" db="EMBL/GenBank/DDBJ databases">
        <title>Lentzea sokolovensis, sp. nov., Lentzea kristufkii, sp. nov., and Lentzea miocenensis, sp. nov., rare actinobacteria from Sokolov Coal Basin, Miocene lacustrine sediment, Czech Republic.</title>
        <authorList>
            <person name="Lara A."/>
            <person name="Kotroba L."/>
            <person name="Nouioui I."/>
            <person name="Neumann-Schaal M."/>
            <person name="Mast Y."/>
            <person name="Chronakova A."/>
        </authorList>
    </citation>
    <scope>NUCLEOTIDE SEQUENCE [LARGE SCALE GENOMIC DNA]</scope>
    <source>
        <strain evidence="2 3">BCCO 10_0061</strain>
    </source>
</reference>
<keyword evidence="3" id="KW-1185">Reference proteome</keyword>
<dbReference type="RefSeq" id="WP_157512932.1">
    <property type="nucleotide sequence ID" value="NZ_JAXAVU010000001.1"/>
</dbReference>
<evidence type="ECO:0000313" key="2">
    <source>
        <dbReference type="EMBL" id="MDX8140500.1"/>
    </source>
</evidence>
<proteinExistence type="predicted"/>
<name>A0ABU4ULX9_9PSEU</name>
<protein>
    <submittedName>
        <fullName evidence="2">Uncharacterized protein</fullName>
    </submittedName>
</protein>